<name>A0A6S6SR90_9BACT</name>
<dbReference type="AlphaFoldDB" id="A0A6S6SR90"/>
<proteinExistence type="predicted"/>
<accession>A0A6S6SR90</accession>
<gene>
    <name evidence="1" type="ORF">HELGO_WM15900</name>
</gene>
<evidence type="ECO:0000313" key="1">
    <source>
        <dbReference type="EMBL" id="CAA6807182.1"/>
    </source>
</evidence>
<reference evidence="1" key="1">
    <citation type="submission" date="2020-01" db="EMBL/GenBank/DDBJ databases">
        <authorList>
            <person name="Meier V. D."/>
            <person name="Meier V D."/>
        </authorList>
    </citation>
    <scope>NUCLEOTIDE SEQUENCE</scope>
    <source>
        <strain evidence="1">HLG_WM_MAG_06</strain>
    </source>
</reference>
<organism evidence="1">
    <name type="scientific">uncultured Sulfurovum sp</name>
    <dbReference type="NCBI Taxonomy" id="269237"/>
    <lineage>
        <taxon>Bacteria</taxon>
        <taxon>Pseudomonadati</taxon>
        <taxon>Campylobacterota</taxon>
        <taxon>Epsilonproteobacteria</taxon>
        <taxon>Campylobacterales</taxon>
        <taxon>Sulfurovaceae</taxon>
        <taxon>Sulfurovum</taxon>
        <taxon>environmental samples</taxon>
    </lineage>
</organism>
<dbReference type="EMBL" id="CACVAP010000052">
    <property type="protein sequence ID" value="CAA6807182.1"/>
    <property type="molecule type" value="Genomic_DNA"/>
</dbReference>
<sequence length="444" mass="48066">MVIHRVVPLLLILFLWTTQLSAWRMEADSIVVNNTVTHINFRQSYETAPLVFILATDEGSDSATIRVNNITTTGFDVYVVEPDGNNGPHEDMNAVPYIAIEEGNHEFPDGTKIVAQKISTNKFQSKFMSGTSWEAITLSGFNATPTVLGEIQTRNSERTDLVVPSAVSQPWVTTAISRVTSAGFSLAIERSEVSIGTLQSEDVAYLAIESGLNGGEHYFTSNGTGKIEYESIRTSDSIRGWDNSTSGYTVNFSKTYTNPMVVANKNTRDGVDGGWLRRRNISTSSISIAIDEDISHDTDRGHTHEIVGVLLFSEPFDMAFEEAIISLDKNSCVVSDVTNGVDKPKRIPSSTIRYAVEVKNEGASIATNVLLNDSLSSEFDETSIKNLQIQSGACDCLGVSSASNNGANGTADGVSPIILDFGDVLGGSVATPTKECGYFEVELR</sequence>
<dbReference type="InterPro" id="IPR037221">
    <property type="entry name" value="H-type_lectin_dom_sf"/>
</dbReference>
<dbReference type="SUPFAM" id="SSF141086">
    <property type="entry name" value="Agglutinin HPA-like"/>
    <property type="match status" value="1"/>
</dbReference>
<dbReference type="InterPro" id="IPR047589">
    <property type="entry name" value="DUF11_rpt"/>
</dbReference>
<dbReference type="Gene3D" id="2.60.40.2080">
    <property type="match status" value="1"/>
</dbReference>
<protein>
    <submittedName>
        <fullName evidence="1">PEP-CTERM motif protein</fullName>
    </submittedName>
</protein>
<dbReference type="NCBIfam" id="TIGR01451">
    <property type="entry name" value="B_ant_repeat"/>
    <property type="match status" value="1"/>
</dbReference>